<comment type="caution">
    <text evidence="5">The sequence shown here is derived from an EMBL/GenBank/DDBJ whole genome shotgun (WGS) entry which is preliminary data.</text>
</comment>
<dbReference type="GO" id="GO:0006094">
    <property type="term" value="P:gluconeogenesis"/>
    <property type="evidence" value="ECO:0007669"/>
    <property type="project" value="UniProtKB-KW"/>
</dbReference>
<dbReference type="Proteomes" id="UP001552299">
    <property type="component" value="Unassembled WGS sequence"/>
</dbReference>
<dbReference type="EMBL" id="JANQDX010000004">
    <property type="protein sequence ID" value="KAL0925456.1"/>
    <property type="molecule type" value="Genomic_DNA"/>
</dbReference>
<keyword evidence="1 4" id="KW-0312">Gluconeogenesis</keyword>
<dbReference type="GO" id="GO:0006096">
    <property type="term" value="P:glycolytic process"/>
    <property type="evidence" value="ECO:0007669"/>
    <property type="project" value="UniProtKB-KW"/>
</dbReference>
<organism evidence="5 6">
    <name type="scientific">Dendrobium thyrsiflorum</name>
    <name type="common">Pinecone-like raceme dendrobium</name>
    <name type="synonym">Orchid</name>
    <dbReference type="NCBI Taxonomy" id="117978"/>
    <lineage>
        <taxon>Eukaryota</taxon>
        <taxon>Viridiplantae</taxon>
        <taxon>Streptophyta</taxon>
        <taxon>Embryophyta</taxon>
        <taxon>Tracheophyta</taxon>
        <taxon>Spermatophyta</taxon>
        <taxon>Magnoliopsida</taxon>
        <taxon>Liliopsida</taxon>
        <taxon>Asparagales</taxon>
        <taxon>Orchidaceae</taxon>
        <taxon>Epidendroideae</taxon>
        <taxon>Malaxideae</taxon>
        <taxon>Dendrobiinae</taxon>
        <taxon>Dendrobium</taxon>
    </lineage>
</organism>
<evidence type="ECO:0000313" key="6">
    <source>
        <dbReference type="Proteomes" id="UP001552299"/>
    </source>
</evidence>
<dbReference type="Gene3D" id="3.40.50.10490">
    <property type="entry name" value="Glucose-6-phosphate isomerase like protein, domain 1"/>
    <property type="match status" value="1"/>
</dbReference>
<keyword evidence="2 4" id="KW-0324">Glycolysis</keyword>
<evidence type="ECO:0000256" key="4">
    <source>
        <dbReference type="RuleBase" id="RU000612"/>
    </source>
</evidence>
<dbReference type="InterPro" id="IPR001672">
    <property type="entry name" value="G6P_Isomerase"/>
</dbReference>
<dbReference type="Pfam" id="PF00342">
    <property type="entry name" value="PGI"/>
    <property type="match status" value="1"/>
</dbReference>
<reference evidence="5 6" key="1">
    <citation type="journal article" date="2024" name="Plant Biotechnol. J.">
        <title>Dendrobium thyrsiflorum genome and its molecular insights into genes involved in important horticultural traits.</title>
        <authorList>
            <person name="Chen B."/>
            <person name="Wang J.Y."/>
            <person name="Zheng P.J."/>
            <person name="Li K.L."/>
            <person name="Liang Y.M."/>
            <person name="Chen X.F."/>
            <person name="Zhang C."/>
            <person name="Zhao X."/>
            <person name="He X."/>
            <person name="Zhang G.Q."/>
            <person name="Liu Z.J."/>
            <person name="Xu Q."/>
        </authorList>
    </citation>
    <scope>NUCLEOTIDE SEQUENCE [LARGE SCALE GENOMIC DNA]</scope>
    <source>
        <strain evidence="5">GZMU011</strain>
    </source>
</reference>
<keyword evidence="6" id="KW-1185">Reference proteome</keyword>
<dbReference type="InterPro" id="IPR046348">
    <property type="entry name" value="SIS_dom_sf"/>
</dbReference>
<comment type="catalytic activity">
    <reaction evidence="4">
        <text>alpha-D-glucose 6-phosphate = beta-D-fructose 6-phosphate</text>
        <dbReference type="Rhea" id="RHEA:11816"/>
        <dbReference type="ChEBI" id="CHEBI:57634"/>
        <dbReference type="ChEBI" id="CHEBI:58225"/>
        <dbReference type="EC" id="5.3.1.9"/>
    </reaction>
</comment>
<dbReference type="GO" id="GO:0004347">
    <property type="term" value="F:glucose-6-phosphate isomerase activity"/>
    <property type="evidence" value="ECO:0007669"/>
    <property type="project" value="UniProtKB-EC"/>
</dbReference>
<accession>A0ABD0VL42</accession>
<protein>
    <recommendedName>
        <fullName evidence="4">Glucose-6-phosphate isomerase</fullName>
        <ecNumber evidence="4">5.3.1.9</ecNumber>
    </recommendedName>
</protein>
<comment type="similarity">
    <text evidence="4">Belongs to the GPI family.</text>
</comment>
<dbReference type="PRINTS" id="PR00662">
    <property type="entry name" value="G6PISOMERASE"/>
</dbReference>
<name>A0ABD0VL42_DENTH</name>
<evidence type="ECO:0000256" key="3">
    <source>
        <dbReference type="ARBA" id="ARBA00023235"/>
    </source>
</evidence>
<sequence length="599" mass="67302">MTHGYDEWQGGESNMLISRALVGRLTNTSQAIFRYNVTGAASYLASHGISTIPGRRHSILELQGRSWQLKPTTVNAVQVPHSLRTHQSKYKSVSQLSLKVNPFIANLYCSLVFFSWKSRNKVVHDGQELGLGFIASNAINLASISLKFNLFSDHWGVNQLLQLNSHSWHPLHPNGLKSTLMQLYCDLMRQRKRMLNEVPRQSSPQRPCFATVECKPNPPLSTVINKNFLPLAIEQVGPTKGVAITQENSLLDNTARIEGWLARFPMFDWVGGRTSVMSAVGLLPAALQGINIREMLVGASLMDMANRTTVVRNNPAALLALCWYWATDGVGSKDMVVLPYKDSLLLFSRYLQQLVMESLGKEFDLHGNRGKFPYVNIPAVKGDAKKPAVEAVNEKAPKRAFVCTRLSIASAPAPTVQMKICDPKLKPASVNSTGQNIIPEEVPGEYIIEILDASPKLSWKARKLRKSVNEVISSNAAHPRNNKFSTKPSREEFKRPPYYREPRKICPNMGRYPYYGRKQLGKPFDSLYANDYNRSYDKGRPRQWYHETDHSKAHSDVGGHRVVTPKGLHVWVPKGSKYPEAHDGDHDKKIYKGRLKSHV</sequence>
<evidence type="ECO:0000256" key="1">
    <source>
        <dbReference type="ARBA" id="ARBA00022432"/>
    </source>
</evidence>
<evidence type="ECO:0000313" key="5">
    <source>
        <dbReference type="EMBL" id="KAL0925456.1"/>
    </source>
</evidence>
<dbReference type="AlphaFoldDB" id="A0ABD0VL42"/>
<dbReference type="PANTHER" id="PTHR11469">
    <property type="entry name" value="GLUCOSE-6-PHOSPHATE ISOMERASE"/>
    <property type="match status" value="1"/>
</dbReference>
<evidence type="ECO:0000256" key="2">
    <source>
        <dbReference type="ARBA" id="ARBA00023152"/>
    </source>
</evidence>
<keyword evidence="3 4" id="KW-0413">Isomerase</keyword>
<dbReference type="EC" id="5.3.1.9" evidence="4"/>
<comment type="pathway">
    <text evidence="4">Carbohydrate degradation; glycolysis; D-glyceraldehyde 3-phosphate and glycerone phosphate from D-glucose: step 2/4.</text>
</comment>
<gene>
    <name evidence="5" type="ORF">M5K25_003788</name>
</gene>
<dbReference type="PROSITE" id="PS51463">
    <property type="entry name" value="P_GLUCOSE_ISOMERASE_3"/>
    <property type="match status" value="1"/>
</dbReference>
<dbReference type="SUPFAM" id="SSF53697">
    <property type="entry name" value="SIS domain"/>
    <property type="match status" value="1"/>
</dbReference>
<proteinExistence type="inferred from homology"/>
<dbReference type="PANTHER" id="PTHR11469:SF1">
    <property type="entry name" value="GLUCOSE-6-PHOSPHATE ISOMERASE"/>
    <property type="match status" value="1"/>
</dbReference>